<accession>A0A1Q5UAW6</accession>
<proteinExistence type="predicted"/>
<keyword evidence="2" id="KW-1185">Reference proteome</keyword>
<gene>
    <name evidence="1" type="ORF">PENSUB_5002</name>
</gene>
<protein>
    <submittedName>
        <fullName evidence="1">Uncharacterized protein</fullName>
    </submittedName>
</protein>
<name>A0A1Q5UAW6_9EURO</name>
<dbReference type="Proteomes" id="UP000186955">
    <property type="component" value="Unassembled WGS sequence"/>
</dbReference>
<evidence type="ECO:0000313" key="1">
    <source>
        <dbReference type="EMBL" id="OKP09609.1"/>
    </source>
</evidence>
<dbReference type="EMBL" id="MNBE01000478">
    <property type="protein sequence ID" value="OKP09609.1"/>
    <property type="molecule type" value="Genomic_DNA"/>
</dbReference>
<evidence type="ECO:0000313" key="2">
    <source>
        <dbReference type="Proteomes" id="UP000186955"/>
    </source>
</evidence>
<organism evidence="1 2">
    <name type="scientific">Penicillium subrubescens</name>
    <dbReference type="NCBI Taxonomy" id="1316194"/>
    <lineage>
        <taxon>Eukaryota</taxon>
        <taxon>Fungi</taxon>
        <taxon>Dikarya</taxon>
        <taxon>Ascomycota</taxon>
        <taxon>Pezizomycotina</taxon>
        <taxon>Eurotiomycetes</taxon>
        <taxon>Eurotiomycetidae</taxon>
        <taxon>Eurotiales</taxon>
        <taxon>Aspergillaceae</taxon>
        <taxon>Penicillium</taxon>
    </lineage>
</organism>
<dbReference type="AlphaFoldDB" id="A0A1Q5UAW6"/>
<feature type="non-terminal residue" evidence="1">
    <location>
        <position position="83"/>
    </location>
</feature>
<sequence>MVSVNQDMAFWGVSTLSAYPDAGDNCDEAEECHMAFFEKASQSSHIHCQSLSPLHMKVLQKQQRQRIAEMIRTYSRVPEKNRR</sequence>
<reference evidence="1 2" key="1">
    <citation type="submission" date="2016-10" db="EMBL/GenBank/DDBJ databases">
        <title>Genome sequence of the ascomycete fungus Penicillium subrubescens.</title>
        <authorList>
            <person name="De Vries R.P."/>
            <person name="Peng M."/>
            <person name="Dilokpimol A."/>
            <person name="Hilden K."/>
            <person name="Makela M.R."/>
            <person name="Grigoriev I."/>
            <person name="Riley R."/>
            <person name="Granchi Z."/>
        </authorList>
    </citation>
    <scope>NUCLEOTIDE SEQUENCE [LARGE SCALE GENOMIC DNA]</scope>
    <source>
        <strain evidence="1 2">CBS 132785</strain>
    </source>
</reference>
<comment type="caution">
    <text evidence="1">The sequence shown here is derived from an EMBL/GenBank/DDBJ whole genome shotgun (WGS) entry which is preliminary data.</text>
</comment>